<proteinExistence type="predicted"/>
<feature type="domain" description="HTH arsR-type" evidence="2">
    <location>
        <begin position="6"/>
        <end position="99"/>
    </location>
</feature>
<dbReference type="Proteomes" id="UP001589747">
    <property type="component" value="Unassembled WGS sequence"/>
</dbReference>
<keyword evidence="4" id="KW-1185">Reference proteome</keyword>
<reference evidence="3 4" key="1">
    <citation type="submission" date="2024-09" db="EMBL/GenBank/DDBJ databases">
        <authorList>
            <person name="Sun Q."/>
            <person name="Mori K."/>
        </authorList>
    </citation>
    <scope>NUCLEOTIDE SEQUENCE [LARGE SCALE GENOMIC DNA]</scope>
    <source>
        <strain evidence="3 4">TISTR 2452</strain>
    </source>
</reference>
<dbReference type="EMBL" id="JBHMDO010000031">
    <property type="protein sequence ID" value="MFB9327886.1"/>
    <property type="molecule type" value="Genomic_DNA"/>
</dbReference>
<protein>
    <submittedName>
        <fullName evidence="3">ArsR/SmtB family transcription factor</fullName>
    </submittedName>
</protein>
<name>A0ABV5KRM9_9BACL</name>
<accession>A0ABV5KRM9</accession>
<dbReference type="PRINTS" id="PR00778">
    <property type="entry name" value="HTHARSR"/>
</dbReference>
<evidence type="ECO:0000313" key="4">
    <source>
        <dbReference type="Proteomes" id="UP001589747"/>
    </source>
</evidence>
<evidence type="ECO:0000313" key="3">
    <source>
        <dbReference type="EMBL" id="MFB9327886.1"/>
    </source>
</evidence>
<dbReference type="Gene3D" id="1.10.10.10">
    <property type="entry name" value="Winged helix-like DNA-binding domain superfamily/Winged helix DNA-binding domain"/>
    <property type="match status" value="1"/>
</dbReference>
<sequence length="124" mass="13657">MKALHHPDRSDLQLTSVLYALSDPIRIRLVATLVKMGEGSCGSLELPIVKSTLSHHMRTLREAGITRTRIQGTLRMQSIRHEDLEARFPGLLHTVLQAYEASTGEAAAYPLPEGCAELKQQGKA</sequence>
<dbReference type="InterPro" id="IPR011991">
    <property type="entry name" value="ArsR-like_HTH"/>
</dbReference>
<evidence type="ECO:0000256" key="1">
    <source>
        <dbReference type="ARBA" id="ARBA00023125"/>
    </source>
</evidence>
<dbReference type="RefSeq" id="WP_377496662.1">
    <property type="nucleotide sequence ID" value="NZ_JBHMDO010000031.1"/>
</dbReference>
<dbReference type="InterPro" id="IPR036388">
    <property type="entry name" value="WH-like_DNA-bd_sf"/>
</dbReference>
<dbReference type="SUPFAM" id="SSF46785">
    <property type="entry name" value="Winged helix' DNA-binding domain"/>
    <property type="match status" value="1"/>
</dbReference>
<evidence type="ECO:0000259" key="2">
    <source>
        <dbReference type="PROSITE" id="PS50987"/>
    </source>
</evidence>
<dbReference type="PROSITE" id="PS50987">
    <property type="entry name" value="HTH_ARSR_2"/>
    <property type="match status" value="1"/>
</dbReference>
<dbReference type="InterPro" id="IPR036390">
    <property type="entry name" value="WH_DNA-bd_sf"/>
</dbReference>
<dbReference type="CDD" id="cd00090">
    <property type="entry name" value="HTH_ARSR"/>
    <property type="match status" value="1"/>
</dbReference>
<keyword evidence="1" id="KW-0238">DNA-binding</keyword>
<gene>
    <name evidence="3" type="ORF">ACFFSY_18315</name>
</gene>
<dbReference type="InterPro" id="IPR001845">
    <property type="entry name" value="HTH_ArsR_DNA-bd_dom"/>
</dbReference>
<dbReference type="SMART" id="SM00418">
    <property type="entry name" value="HTH_ARSR"/>
    <property type="match status" value="1"/>
</dbReference>
<comment type="caution">
    <text evidence="3">The sequence shown here is derived from an EMBL/GenBank/DDBJ whole genome shotgun (WGS) entry which is preliminary data.</text>
</comment>
<organism evidence="3 4">
    <name type="scientific">Paenibacillus aurantiacus</name>
    <dbReference type="NCBI Taxonomy" id="1936118"/>
    <lineage>
        <taxon>Bacteria</taxon>
        <taxon>Bacillati</taxon>
        <taxon>Bacillota</taxon>
        <taxon>Bacilli</taxon>
        <taxon>Bacillales</taxon>
        <taxon>Paenibacillaceae</taxon>
        <taxon>Paenibacillus</taxon>
    </lineage>
</organism>